<proteinExistence type="predicted"/>
<name>A0A9E7KHI6_9LILI</name>
<organism evidence="2 3">
    <name type="scientific">Musa troglodytarum</name>
    <name type="common">fe'i banana</name>
    <dbReference type="NCBI Taxonomy" id="320322"/>
    <lineage>
        <taxon>Eukaryota</taxon>
        <taxon>Viridiplantae</taxon>
        <taxon>Streptophyta</taxon>
        <taxon>Embryophyta</taxon>
        <taxon>Tracheophyta</taxon>
        <taxon>Spermatophyta</taxon>
        <taxon>Magnoliopsida</taxon>
        <taxon>Liliopsida</taxon>
        <taxon>Zingiberales</taxon>
        <taxon>Musaceae</taxon>
        <taxon>Musa</taxon>
    </lineage>
</organism>
<keyword evidence="3" id="KW-1185">Reference proteome</keyword>
<protein>
    <submittedName>
        <fullName evidence="2">Uncharacterized protein</fullName>
    </submittedName>
</protein>
<accession>A0A9E7KHI6</accession>
<dbReference type="Proteomes" id="UP001055439">
    <property type="component" value="Chromosome 7"/>
</dbReference>
<dbReference type="AlphaFoldDB" id="A0A9E7KHI6"/>
<evidence type="ECO:0000256" key="1">
    <source>
        <dbReference type="SAM" id="MobiDB-lite"/>
    </source>
</evidence>
<reference evidence="2" key="1">
    <citation type="submission" date="2022-05" db="EMBL/GenBank/DDBJ databases">
        <title>The Musa troglodytarum L. genome provides insights into the mechanism of non-climacteric behaviour and enrichment of carotenoids.</title>
        <authorList>
            <person name="Wang J."/>
        </authorList>
    </citation>
    <scope>NUCLEOTIDE SEQUENCE</scope>
    <source>
        <tissue evidence="2">Leaf</tissue>
    </source>
</reference>
<dbReference type="EMBL" id="CP097509">
    <property type="protein sequence ID" value="URE16714.1"/>
    <property type="molecule type" value="Genomic_DNA"/>
</dbReference>
<feature type="non-terminal residue" evidence="2">
    <location>
        <position position="1"/>
    </location>
</feature>
<feature type="region of interest" description="Disordered" evidence="1">
    <location>
        <begin position="43"/>
        <end position="91"/>
    </location>
</feature>
<evidence type="ECO:0000313" key="3">
    <source>
        <dbReference type="Proteomes" id="UP001055439"/>
    </source>
</evidence>
<sequence length="164" mass="17170">EAAKVIVPVSLGGPTTPVVTWRHLRQTQAQDTRLFRSGHCRSLDSTRRTISPRSSGRIVDHRTSSSSAPAATSTPSSSSSPSARSGGGGFLADEPLNGNRSALCLGIACLARLLAEMTPLLGSQLFNNNVTLRSAILSLPSIIMVGNGLTCHQLIPSVAPNTQQ</sequence>
<evidence type="ECO:0000313" key="2">
    <source>
        <dbReference type="EMBL" id="URE16714.1"/>
    </source>
</evidence>
<gene>
    <name evidence="2" type="ORF">MUK42_11735</name>
</gene>
<feature type="compositionally biased region" description="Low complexity" evidence="1">
    <location>
        <begin position="64"/>
        <end position="84"/>
    </location>
</feature>